<organism evidence="4 5">
    <name type="scientific">Vulcaniibacterium thermophilum</name>
    <dbReference type="NCBI Taxonomy" id="1169913"/>
    <lineage>
        <taxon>Bacteria</taxon>
        <taxon>Pseudomonadati</taxon>
        <taxon>Pseudomonadota</taxon>
        <taxon>Gammaproteobacteria</taxon>
        <taxon>Lysobacterales</taxon>
        <taxon>Lysobacteraceae</taxon>
        <taxon>Vulcaniibacterium</taxon>
    </lineage>
</organism>
<dbReference type="AlphaFoldDB" id="A0A918Z3Q1"/>
<feature type="chain" id="PRO_5037919773" description="Metallo-beta-lactamase domain-containing protein" evidence="2">
    <location>
        <begin position="21"/>
        <end position="326"/>
    </location>
</feature>
<evidence type="ECO:0000313" key="5">
    <source>
        <dbReference type="Proteomes" id="UP000636453"/>
    </source>
</evidence>
<dbReference type="EMBL" id="BNCF01000009">
    <property type="protein sequence ID" value="GHE36212.1"/>
    <property type="molecule type" value="Genomic_DNA"/>
</dbReference>
<dbReference type="InterPro" id="IPR050855">
    <property type="entry name" value="NDM-1-like"/>
</dbReference>
<dbReference type="InterPro" id="IPR001279">
    <property type="entry name" value="Metallo-B-lactamas"/>
</dbReference>
<proteinExistence type="inferred from homology"/>
<name>A0A918Z3Q1_9GAMM</name>
<evidence type="ECO:0000259" key="3">
    <source>
        <dbReference type="SMART" id="SM00849"/>
    </source>
</evidence>
<accession>A0A918Z3Q1</accession>
<dbReference type="GO" id="GO:0017001">
    <property type="term" value="P:antibiotic catabolic process"/>
    <property type="evidence" value="ECO:0007669"/>
    <property type="project" value="UniProtKB-ARBA"/>
</dbReference>
<protein>
    <recommendedName>
        <fullName evidence="3">Metallo-beta-lactamase domain-containing protein</fullName>
    </recommendedName>
</protein>
<dbReference type="Gene3D" id="3.60.15.10">
    <property type="entry name" value="Ribonuclease Z/Hydroxyacylglutathione hydrolase-like"/>
    <property type="match status" value="1"/>
</dbReference>
<reference evidence="4" key="2">
    <citation type="submission" date="2020-09" db="EMBL/GenBank/DDBJ databases">
        <authorList>
            <person name="Sun Q."/>
            <person name="Kim S."/>
        </authorList>
    </citation>
    <scope>NUCLEOTIDE SEQUENCE</scope>
    <source>
        <strain evidence="4">KCTC 32020</strain>
    </source>
</reference>
<dbReference type="Proteomes" id="UP000636453">
    <property type="component" value="Unassembled WGS sequence"/>
</dbReference>
<dbReference type="Pfam" id="PF00753">
    <property type="entry name" value="Lactamase_B"/>
    <property type="match status" value="1"/>
</dbReference>
<dbReference type="RefSeq" id="WP_146472334.1">
    <property type="nucleotide sequence ID" value="NZ_BNCF01000009.1"/>
</dbReference>
<evidence type="ECO:0000256" key="2">
    <source>
        <dbReference type="SAM" id="SignalP"/>
    </source>
</evidence>
<dbReference type="PANTHER" id="PTHR42951">
    <property type="entry name" value="METALLO-BETA-LACTAMASE DOMAIN-CONTAINING"/>
    <property type="match status" value="1"/>
</dbReference>
<dbReference type="OrthoDB" id="420651at2"/>
<evidence type="ECO:0000256" key="1">
    <source>
        <dbReference type="ARBA" id="ARBA00005250"/>
    </source>
</evidence>
<feature type="domain" description="Metallo-beta-lactamase" evidence="3">
    <location>
        <begin position="47"/>
        <end position="247"/>
    </location>
</feature>
<gene>
    <name evidence="4" type="ORF">GCM10007167_17970</name>
</gene>
<feature type="signal peptide" evidence="2">
    <location>
        <begin position="1"/>
        <end position="20"/>
    </location>
</feature>
<comment type="similarity">
    <text evidence="1">Belongs to the metallo-beta-lactamase superfamily. Class-B beta-lactamase family.</text>
</comment>
<dbReference type="PANTHER" id="PTHR42951:SF4">
    <property type="entry name" value="ACYL-COENZYME A THIOESTERASE MBLAC2"/>
    <property type="match status" value="1"/>
</dbReference>
<reference evidence="4" key="1">
    <citation type="journal article" date="2014" name="Int. J. Syst. Evol. Microbiol.">
        <title>Complete genome sequence of Corynebacterium casei LMG S-19264T (=DSM 44701T), isolated from a smear-ripened cheese.</title>
        <authorList>
            <consortium name="US DOE Joint Genome Institute (JGI-PGF)"/>
            <person name="Walter F."/>
            <person name="Albersmeier A."/>
            <person name="Kalinowski J."/>
            <person name="Ruckert C."/>
        </authorList>
    </citation>
    <scope>NUCLEOTIDE SEQUENCE</scope>
    <source>
        <strain evidence="4">KCTC 32020</strain>
    </source>
</reference>
<keyword evidence="5" id="KW-1185">Reference proteome</keyword>
<sequence>MRGLLAIALSCLAACAPVRAPAPLPGEPVAADVALLRGRFVPGAQPDGNTVLLRAPAGWIVVDSGRHPEHTARILESVRASGLPLRVVLNTHWHMDHVAGNAMLRAAHPRAQVWASPELGRALDGFLADYARQLDAMLAGAAPGDAQAQALRAERARIAAGPRLLPTHPLTAGGAHAWAGRRIVLGVETGAVSGGDVWLFDPASGVLVAGDLVTLPAPLFDTACAEGWRAALARLEAVPFTTLVPGHGAPMDRAGFARYWRAFDRLLECAARDGAAAGCREAWLRDADGLIAAGDLALARSLLDHYLPHVLRAPSERRARHCRSAG</sequence>
<dbReference type="SUPFAM" id="SSF56281">
    <property type="entry name" value="Metallo-hydrolase/oxidoreductase"/>
    <property type="match status" value="1"/>
</dbReference>
<comment type="caution">
    <text evidence="4">The sequence shown here is derived from an EMBL/GenBank/DDBJ whole genome shotgun (WGS) entry which is preliminary data.</text>
</comment>
<keyword evidence="2" id="KW-0732">Signal</keyword>
<dbReference type="SMART" id="SM00849">
    <property type="entry name" value="Lactamase_B"/>
    <property type="match status" value="1"/>
</dbReference>
<dbReference type="InterPro" id="IPR036866">
    <property type="entry name" value="RibonucZ/Hydroxyglut_hydro"/>
</dbReference>
<evidence type="ECO:0000313" key="4">
    <source>
        <dbReference type="EMBL" id="GHE36212.1"/>
    </source>
</evidence>